<dbReference type="Proteomes" id="UP001596549">
    <property type="component" value="Unassembled WGS sequence"/>
</dbReference>
<comment type="caution">
    <text evidence="3">The sequence shown here is derived from an EMBL/GenBank/DDBJ whole genome shotgun (WGS) entry which is preliminary data.</text>
</comment>
<proteinExistence type="predicted"/>
<dbReference type="Pfam" id="PF04316">
    <property type="entry name" value="FlgM"/>
    <property type="match status" value="1"/>
</dbReference>
<evidence type="ECO:0000313" key="4">
    <source>
        <dbReference type="Proteomes" id="UP001596549"/>
    </source>
</evidence>
<name>A0ABW2NUX3_9BACL</name>
<dbReference type="EMBL" id="JBHTCP010000050">
    <property type="protein sequence ID" value="MFC7373147.1"/>
    <property type="molecule type" value="Genomic_DNA"/>
</dbReference>
<evidence type="ECO:0000259" key="2">
    <source>
        <dbReference type="Pfam" id="PF04316"/>
    </source>
</evidence>
<organism evidence="3 4">
    <name type="scientific">Fictibacillus iocasae</name>
    <dbReference type="NCBI Taxonomy" id="2715437"/>
    <lineage>
        <taxon>Bacteria</taxon>
        <taxon>Bacillati</taxon>
        <taxon>Bacillota</taxon>
        <taxon>Bacilli</taxon>
        <taxon>Bacillales</taxon>
        <taxon>Fictibacillaceae</taxon>
        <taxon>Fictibacillus</taxon>
    </lineage>
</organism>
<feature type="region of interest" description="Disordered" evidence="1">
    <location>
        <begin position="23"/>
        <end position="48"/>
    </location>
</feature>
<accession>A0ABW2NUX3</accession>
<keyword evidence="4" id="KW-1185">Reference proteome</keyword>
<reference evidence="4" key="1">
    <citation type="journal article" date="2019" name="Int. J. Syst. Evol. Microbiol.">
        <title>The Global Catalogue of Microorganisms (GCM) 10K type strain sequencing project: providing services to taxonomists for standard genome sequencing and annotation.</title>
        <authorList>
            <consortium name="The Broad Institute Genomics Platform"/>
            <consortium name="The Broad Institute Genome Sequencing Center for Infectious Disease"/>
            <person name="Wu L."/>
            <person name="Ma J."/>
        </authorList>
    </citation>
    <scope>NUCLEOTIDE SEQUENCE [LARGE SCALE GENOMIC DNA]</scope>
    <source>
        <strain evidence="4">NBRC 106396</strain>
    </source>
</reference>
<dbReference type="RefSeq" id="WP_379750780.1">
    <property type="nucleotide sequence ID" value="NZ_JBHTCP010000050.1"/>
</dbReference>
<protein>
    <submittedName>
        <fullName evidence="3">Flagellar biosynthesis anti-sigma factor FlgM</fullName>
    </submittedName>
</protein>
<evidence type="ECO:0000256" key="1">
    <source>
        <dbReference type="SAM" id="MobiDB-lite"/>
    </source>
</evidence>
<keyword evidence="3" id="KW-0282">Flagellum</keyword>
<gene>
    <name evidence="3" type="ORF">ACFQPF_16015</name>
</gene>
<dbReference type="InterPro" id="IPR031316">
    <property type="entry name" value="FlgM_C"/>
</dbReference>
<dbReference type="SUPFAM" id="SSF101498">
    <property type="entry name" value="Anti-sigma factor FlgM"/>
    <property type="match status" value="1"/>
</dbReference>
<dbReference type="Gene3D" id="6.10.140.30">
    <property type="entry name" value="Anti-sigma-28 factor FlgM"/>
    <property type="match status" value="1"/>
</dbReference>
<dbReference type="InterPro" id="IPR035890">
    <property type="entry name" value="Anti-sigma-28_factor_FlgM_sf"/>
</dbReference>
<keyword evidence="3" id="KW-0969">Cilium</keyword>
<feature type="domain" description="Anti-sigma-28 factor FlgM C-terminal" evidence="2">
    <location>
        <begin position="30"/>
        <end position="67"/>
    </location>
</feature>
<sequence>MRIMHNGDSEKYEIERVKKPEILPGIHQEEKSAETLKPMDRSSKINELKKRVQSGTYTISPERIAQSVSSYYLS</sequence>
<evidence type="ECO:0000313" key="3">
    <source>
        <dbReference type="EMBL" id="MFC7373147.1"/>
    </source>
</evidence>
<keyword evidence="3" id="KW-0966">Cell projection</keyword>